<dbReference type="SUPFAM" id="SSF50129">
    <property type="entry name" value="GroES-like"/>
    <property type="match status" value="1"/>
</dbReference>
<name>A0A6I2LB09_9BURK</name>
<dbReference type="EMBL" id="WKJK01000017">
    <property type="protein sequence ID" value="MRW93459.1"/>
    <property type="molecule type" value="Genomic_DNA"/>
</dbReference>
<dbReference type="Pfam" id="PF13602">
    <property type="entry name" value="ADH_zinc_N_2"/>
    <property type="match status" value="1"/>
</dbReference>
<dbReference type="InterPro" id="IPR036291">
    <property type="entry name" value="NAD(P)-bd_dom_sf"/>
</dbReference>
<accession>A0A6I2LB09</accession>
<sequence>MLEQTSYRAWTWQKGGETGDLRLEQLPLPQPGAGQVLVRNHVIGLNPVDWKVLGEMGDAWQPGHVPGVDGAGVVVALGQGVPAHWLGRRVAYHQNLRRHGSFAEFTALDARALMQLPDALDFATAASFPCPALTAWQAVAKLPHIEGGRLLINGAGGAVGNYLVQLAVRDGWQVSTISHQRHWPRLWMLGATDCSSGPAAASAEPEVPMVASFDAVVDCVGADQAERLAPLLLANGHLVCIQGRIAQWPCTPFGRTLSLHEVALGALHVHGADRAWQELTAAGEQMLQSIAAGQMQPEPHQLHDFSVLPQTLEALKHRSFSGKPLIQLSW</sequence>
<dbReference type="PANTHER" id="PTHR43482">
    <property type="entry name" value="PROTEIN AST1-RELATED"/>
    <property type="match status" value="1"/>
</dbReference>
<dbReference type="InterPro" id="IPR052585">
    <property type="entry name" value="Lipid_raft_assoc_Zn_ADH"/>
</dbReference>
<gene>
    <name evidence="2" type="ORF">GJ699_26055</name>
</gene>
<keyword evidence="3" id="KW-1185">Reference proteome</keyword>
<dbReference type="InterPro" id="IPR020843">
    <property type="entry name" value="ER"/>
</dbReference>
<feature type="domain" description="Enoyl reductase (ER)" evidence="1">
    <location>
        <begin position="16"/>
        <end position="326"/>
    </location>
</feature>
<evidence type="ECO:0000313" key="3">
    <source>
        <dbReference type="Proteomes" id="UP000433309"/>
    </source>
</evidence>
<dbReference type="Gene3D" id="3.90.180.10">
    <property type="entry name" value="Medium-chain alcohol dehydrogenases, catalytic domain"/>
    <property type="match status" value="1"/>
</dbReference>
<reference evidence="2 3" key="1">
    <citation type="submission" date="2019-11" db="EMBL/GenBank/DDBJ databases">
        <title>Novel species isolated from a subtropical stream in China.</title>
        <authorList>
            <person name="Lu H."/>
        </authorList>
    </citation>
    <scope>NUCLEOTIDE SEQUENCE [LARGE SCALE GENOMIC DNA]</scope>
    <source>
        <strain evidence="2 3">FT80W</strain>
    </source>
</reference>
<protein>
    <submittedName>
        <fullName evidence="2">Zinc-binding dehydrogenase</fullName>
    </submittedName>
</protein>
<evidence type="ECO:0000259" key="1">
    <source>
        <dbReference type="SMART" id="SM00829"/>
    </source>
</evidence>
<proteinExistence type="predicted"/>
<dbReference type="SMART" id="SM00829">
    <property type="entry name" value="PKS_ER"/>
    <property type="match status" value="1"/>
</dbReference>
<dbReference type="AlphaFoldDB" id="A0A6I2LB09"/>
<dbReference type="InterPro" id="IPR011032">
    <property type="entry name" value="GroES-like_sf"/>
</dbReference>
<dbReference type="Pfam" id="PF08240">
    <property type="entry name" value="ADH_N"/>
    <property type="match status" value="1"/>
</dbReference>
<dbReference type="GO" id="GO:0016491">
    <property type="term" value="F:oxidoreductase activity"/>
    <property type="evidence" value="ECO:0007669"/>
    <property type="project" value="InterPro"/>
</dbReference>
<comment type="caution">
    <text evidence="2">The sequence shown here is derived from an EMBL/GenBank/DDBJ whole genome shotgun (WGS) entry which is preliminary data.</text>
</comment>
<dbReference type="PANTHER" id="PTHR43482:SF1">
    <property type="entry name" value="PROTEIN AST1-RELATED"/>
    <property type="match status" value="1"/>
</dbReference>
<dbReference type="SUPFAM" id="SSF51735">
    <property type="entry name" value="NAD(P)-binding Rossmann-fold domains"/>
    <property type="match status" value="1"/>
</dbReference>
<evidence type="ECO:0000313" key="2">
    <source>
        <dbReference type="EMBL" id="MRW93459.1"/>
    </source>
</evidence>
<dbReference type="Gene3D" id="3.40.50.720">
    <property type="entry name" value="NAD(P)-binding Rossmann-like Domain"/>
    <property type="match status" value="1"/>
</dbReference>
<organism evidence="2 3">
    <name type="scientific">Duganella guangzhouensis</name>
    <dbReference type="NCBI Taxonomy" id="2666084"/>
    <lineage>
        <taxon>Bacteria</taxon>
        <taxon>Pseudomonadati</taxon>
        <taxon>Pseudomonadota</taxon>
        <taxon>Betaproteobacteria</taxon>
        <taxon>Burkholderiales</taxon>
        <taxon>Oxalobacteraceae</taxon>
        <taxon>Telluria group</taxon>
        <taxon>Duganella</taxon>
    </lineage>
</organism>
<dbReference type="RefSeq" id="WP_154381893.1">
    <property type="nucleotide sequence ID" value="NZ_WKJK01000017.1"/>
</dbReference>
<dbReference type="CDD" id="cd08271">
    <property type="entry name" value="MDR5"/>
    <property type="match status" value="1"/>
</dbReference>
<dbReference type="InterPro" id="IPR013154">
    <property type="entry name" value="ADH-like_N"/>
</dbReference>
<dbReference type="Proteomes" id="UP000433309">
    <property type="component" value="Unassembled WGS sequence"/>
</dbReference>